<organism evidence="2 3">
    <name type="scientific">Parazoarcus communis</name>
    <dbReference type="NCBI Taxonomy" id="41977"/>
    <lineage>
        <taxon>Bacteria</taxon>
        <taxon>Pseudomonadati</taxon>
        <taxon>Pseudomonadota</taxon>
        <taxon>Betaproteobacteria</taxon>
        <taxon>Rhodocyclales</taxon>
        <taxon>Zoogloeaceae</taxon>
        <taxon>Parazoarcus</taxon>
    </lineage>
</organism>
<gene>
    <name evidence="2" type="ORF">CEW83_05715</name>
</gene>
<evidence type="ECO:0000313" key="3">
    <source>
        <dbReference type="Proteomes" id="UP000244930"/>
    </source>
</evidence>
<feature type="domain" description="Peptidase C45 hydrolase" evidence="1">
    <location>
        <begin position="132"/>
        <end position="316"/>
    </location>
</feature>
<dbReference type="PANTHER" id="PTHR34180">
    <property type="entry name" value="PEPTIDASE C45"/>
    <property type="match status" value="1"/>
</dbReference>
<dbReference type="NCBIfam" id="NF040521">
    <property type="entry name" value="C45_proenzyme"/>
    <property type="match status" value="1"/>
</dbReference>
<reference evidence="2 3" key="1">
    <citation type="submission" date="2017-06" db="EMBL/GenBank/DDBJ databases">
        <title>Azoarcus.</title>
        <authorList>
            <person name="Woo J.-H."/>
            <person name="Kim H.-S."/>
        </authorList>
    </citation>
    <scope>NUCLEOTIDE SEQUENCE [LARGE SCALE GENOMIC DNA]</scope>
    <source>
        <strain evidence="2 3">TSPY31</strain>
    </source>
</reference>
<dbReference type="InterPro" id="IPR047801">
    <property type="entry name" value="Peptidase_C45"/>
</dbReference>
<dbReference type="RefSeq" id="WP_108948484.1">
    <property type="nucleotide sequence ID" value="NZ_CP022187.1"/>
</dbReference>
<dbReference type="Pfam" id="PF03417">
    <property type="entry name" value="AAT"/>
    <property type="match status" value="1"/>
</dbReference>
<dbReference type="InterPro" id="IPR047794">
    <property type="entry name" value="C45_proenzyme-like"/>
</dbReference>
<sequence>MSAPRVLELAGAPRQVGFAHGCAYVDDIRRYTTERVALAGSETWAGHAMDTDAVLALSEACIGAHEAYAPDLMDELAGLAEATGLSVAALIVTNGFTDFIDLVYAQGGSATATRAVEDDCTAFIVPDHLSADGKGWFGQTWDMHAGSGPHVVLLRGRPDGAPAFMAFSLTGCVGMIGMNDAGIAVGINNLLGAEGQIGVSWPFVVRKVLQQTDIDAALACITRAPLMGAHNFQLFDRHGTGINIEAMPGHCHVTRSNAEALVHSNHCLSPDTLRRCRPRAPASQASSEARLSRAQHLLGTTRVTPEDLMALTRDPTICVRATPPLEMQTCGAAIMQPASGRFWAVQGMPSANGYARFDI</sequence>
<protein>
    <recommendedName>
        <fullName evidence="1">Peptidase C45 hydrolase domain-containing protein</fullName>
    </recommendedName>
</protein>
<dbReference type="EMBL" id="CP022187">
    <property type="protein sequence ID" value="AWI74776.1"/>
    <property type="molecule type" value="Genomic_DNA"/>
</dbReference>
<dbReference type="KEGG" id="acom:CEW83_05715"/>
<dbReference type="PANTHER" id="PTHR34180:SF1">
    <property type="entry name" value="BETA-ALANYL-DOPAMINE_CARCININE HYDROLASE"/>
    <property type="match status" value="1"/>
</dbReference>
<dbReference type="Gene3D" id="3.60.60.10">
    <property type="entry name" value="Penicillin V Acylase, Chain A"/>
    <property type="match status" value="1"/>
</dbReference>
<dbReference type="InterPro" id="IPR005079">
    <property type="entry name" value="Peptidase_C45_hydrolase"/>
</dbReference>
<keyword evidence="3" id="KW-1185">Reference proteome</keyword>
<dbReference type="Gene3D" id="1.10.10.2120">
    <property type="match status" value="1"/>
</dbReference>
<accession>A0A2U8GP65</accession>
<name>A0A2U8GP65_9RHOO</name>
<evidence type="ECO:0000259" key="1">
    <source>
        <dbReference type="Pfam" id="PF03417"/>
    </source>
</evidence>
<proteinExistence type="predicted"/>
<evidence type="ECO:0000313" key="2">
    <source>
        <dbReference type="EMBL" id="AWI74776.1"/>
    </source>
</evidence>
<dbReference type="Proteomes" id="UP000244930">
    <property type="component" value="Chromosome"/>
</dbReference>
<dbReference type="AlphaFoldDB" id="A0A2U8GP65"/>